<dbReference type="GO" id="GO:0007007">
    <property type="term" value="P:inner mitochondrial membrane organization"/>
    <property type="evidence" value="ECO:0007669"/>
    <property type="project" value="TreeGrafter"/>
</dbReference>
<proteinExistence type="predicted"/>
<dbReference type="GO" id="GO:0005743">
    <property type="term" value="C:mitochondrial inner membrane"/>
    <property type="evidence" value="ECO:0007669"/>
    <property type="project" value="TreeGrafter"/>
</dbReference>
<dbReference type="AlphaFoldDB" id="C6H6R0"/>
<dbReference type="InterPro" id="IPR036983">
    <property type="entry name" value="AIM24_sf"/>
</dbReference>
<dbReference type="Gene3D" id="3.60.160.10">
    <property type="entry name" value="Mitochondrial biogenesis AIM24"/>
    <property type="match status" value="1"/>
</dbReference>
<name>C6H6R0_AJECH</name>
<gene>
    <name evidence="1" type="ORF">HCDG_02111</name>
</gene>
<accession>C6H6R0</accession>
<dbReference type="OrthoDB" id="5295771at2759"/>
<dbReference type="PANTHER" id="PTHR36959:SF2">
    <property type="entry name" value="ALTERED INHERITANCE OF MITOCHONDRIA PROTEIN 24, MITOCHONDRIAL"/>
    <property type="match status" value="1"/>
</dbReference>
<evidence type="ECO:0000313" key="2">
    <source>
        <dbReference type="Proteomes" id="UP000002624"/>
    </source>
</evidence>
<dbReference type="VEuPathDB" id="FungiDB:HCDG_02111"/>
<dbReference type="PANTHER" id="PTHR36959">
    <property type="entry name" value="ALTERED INHERITANCE OF MITOCHONDRIA PROTEIN 24, MITOCHONDRIAL"/>
    <property type="match status" value="1"/>
</dbReference>
<reference evidence="2" key="1">
    <citation type="submission" date="2009-05" db="EMBL/GenBank/DDBJ databases">
        <title>The genome sequence of Ajellomyces capsulatus strain H143.</title>
        <authorList>
            <person name="Champion M."/>
            <person name="Cuomo C.A."/>
            <person name="Ma L.-J."/>
            <person name="Henn M.R."/>
            <person name="Sil A."/>
            <person name="Goldman B."/>
            <person name="Young S.K."/>
            <person name="Kodira C.D."/>
            <person name="Zeng Q."/>
            <person name="Koehrsen M."/>
            <person name="Alvarado L."/>
            <person name="Berlin A.M."/>
            <person name="Borenstein D."/>
            <person name="Chen Z."/>
            <person name="Engels R."/>
            <person name="Freedman E."/>
            <person name="Gellesch M."/>
            <person name="Goldberg J."/>
            <person name="Griggs A."/>
            <person name="Gujja S."/>
            <person name="Heiman D.I."/>
            <person name="Hepburn T.A."/>
            <person name="Howarth C."/>
            <person name="Jen D."/>
            <person name="Larson L."/>
            <person name="Lewis B."/>
            <person name="Mehta T."/>
            <person name="Park D."/>
            <person name="Pearson M."/>
            <person name="Roberts A."/>
            <person name="Saif S."/>
            <person name="Shea T.D."/>
            <person name="Shenoy N."/>
            <person name="Sisk P."/>
            <person name="Stolte C."/>
            <person name="Sykes S."/>
            <person name="Walk T."/>
            <person name="White J."/>
            <person name="Yandava C."/>
            <person name="Klein B."/>
            <person name="McEwen J.G."/>
            <person name="Puccia R."/>
            <person name="Goldman G.H."/>
            <person name="Felipe M.S."/>
            <person name="Nino-Vega G."/>
            <person name="San-Blas G."/>
            <person name="Taylor J.W."/>
            <person name="Mendoza L."/>
            <person name="Galagan J.E."/>
            <person name="Nusbaum C."/>
            <person name="Birren B.W."/>
        </authorList>
    </citation>
    <scope>NUCLEOTIDE SEQUENCE [LARGE SCALE GENOMIC DNA]</scope>
    <source>
        <strain evidence="2">H143</strain>
    </source>
</reference>
<evidence type="ECO:0000313" key="1">
    <source>
        <dbReference type="EMBL" id="EER44081.1"/>
    </source>
</evidence>
<organism evidence="1 2">
    <name type="scientific">Ajellomyces capsulatus (strain H143)</name>
    <name type="common">Darling's disease fungus</name>
    <name type="synonym">Histoplasma capsulatum</name>
    <dbReference type="NCBI Taxonomy" id="544712"/>
    <lineage>
        <taxon>Eukaryota</taxon>
        <taxon>Fungi</taxon>
        <taxon>Dikarya</taxon>
        <taxon>Ascomycota</taxon>
        <taxon>Pezizomycotina</taxon>
        <taxon>Eurotiomycetes</taxon>
        <taxon>Eurotiomycetidae</taxon>
        <taxon>Onygenales</taxon>
        <taxon>Ajellomycetaceae</taxon>
        <taxon>Histoplasma</taxon>
    </lineage>
</organism>
<dbReference type="EMBL" id="GG692420">
    <property type="protein sequence ID" value="EER44081.1"/>
    <property type="molecule type" value="Genomic_DNA"/>
</dbReference>
<dbReference type="HOGENOM" id="CLU_1610284_0_0_1"/>
<dbReference type="Proteomes" id="UP000002624">
    <property type="component" value="Unassembled WGS sequence"/>
</dbReference>
<sequence length="165" mass="17973">MACDVVELSLPAIGECAHIEVMSYSIWNSFRPLIRSKGVWRKPAHRVDQSWIHIQQLQSAEPGLVNGSYLPASTTANSASSPDAKFQVLGASYSLLSVTLSASQNLYTRRGTLVGLSGKADNVVSTLRLLEPGRRALLRIPFLYQKVGLSQNIKHFALPSSHVSA</sequence>
<protein>
    <submittedName>
        <fullName evidence="1">Mitochondrial protein Fmp26</fullName>
    </submittedName>
</protein>